<dbReference type="GO" id="GO:0090729">
    <property type="term" value="F:toxin activity"/>
    <property type="evidence" value="ECO:0007669"/>
    <property type="project" value="UniProtKB-KW"/>
</dbReference>
<keyword evidence="3 6" id="KW-0479">Metal-binding</keyword>
<dbReference type="PANTHER" id="PTHR35901">
    <property type="entry name" value="RIBONUCLEASE VAPC3"/>
    <property type="match status" value="1"/>
</dbReference>
<evidence type="ECO:0000256" key="5">
    <source>
        <dbReference type="ARBA" id="ARBA00022842"/>
    </source>
</evidence>
<dbReference type="InterPro" id="IPR051619">
    <property type="entry name" value="TypeII_TA_RNase_PINc/VapC"/>
</dbReference>
<accession>A0A5A7SCL3</accession>
<comment type="cofactor">
    <cofactor evidence="6">
        <name>Mg(2+)</name>
        <dbReference type="ChEBI" id="CHEBI:18420"/>
    </cofactor>
</comment>
<keyword evidence="4 6" id="KW-0378">Hydrolase</keyword>
<dbReference type="PANTHER" id="PTHR35901:SF1">
    <property type="entry name" value="EXONUCLEASE VAPC9"/>
    <property type="match status" value="1"/>
</dbReference>
<evidence type="ECO:0000256" key="3">
    <source>
        <dbReference type="ARBA" id="ARBA00022723"/>
    </source>
</evidence>
<comment type="caution">
    <text evidence="8">The sequence shown here is derived from an EMBL/GenBank/DDBJ whole genome shotgun (WGS) entry which is preliminary data.</text>
</comment>
<sequence>MPIVDSRADIVVDANVLIFAALDVGPRGADLRARLDNSRCHAPHLIDAEFGNVLRKMVGSGKLNIERAEVARIHGPRLINYRYSHHGSIGDSAWRLRDNLSYYDSLYVTLAAGLGISLFTADRRLSNSPGLPCRVEPIEF</sequence>
<evidence type="ECO:0000256" key="4">
    <source>
        <dbReference type="ARBA" id="ARBA00022801"/>
    </source>
</evidence>
<dbReference type="EC" id="3.1.-.-" evidence="6"/>
<evidence type="ECO:0000256" key="1">
    <source>
        <dbReference type="ARBA" id="ARBA00022649"/>
    </source>
</evidence>
<dbReference type="InterPro" id="IPR022907">
    <property type="entry name" value="VapC_family"/>
</dbReference>
<organism evidence="8 9">
    <name type="scientific">Antrihabitans cavernicola</name>
    <dbReference type="NCBI Taxonomy" id="2495913"/>
    <lineage>
        <taxon>Bacteria</taxon>
        <taxon>Bacillati</taxon>
        <taxon>Actinomycetota</taxon>
        <taxon>Actinomycetes</taxon>
        <taxon>Mycobacteriales</taxon>
        <taxon>Nocardiaceae</taxon>
        <taxon>Antrihabitans</taxon>
    </lineage>
</organism>
<keyword evidence="9" id="KW-1185">Reference proteome</keyword>
<dbReference type="Proteomes" id="UP000322244">
    <property type="component" value="Unassembled WGS sequence"/>
</dbReference>
<dbReference type="Gene3D" id="3.40.50.1010">
    <property type="entry name" value="5'-nuclease"/>
    <property type="match status" value="1"/>
</dbReference>
<dbReference type="OrthoDB" id="4377304at2"/>
<dbReference type="RefSeq" id="WP_149431094.1">
    <property type="nucleotide sequence ID" value="NZ_VLNY01000006.1"/>
</dbReference>
<evidence type="ECO:0000256" key="2">
    <source>
        <dbReference type="ARBA" id="ARBA00022722"/>
    </source>
</evidence>
<comment type="function">
    <text evidence="6">Toxic component of a toxin-antitoxin (TA) system. An RNase.</text>
</comment>
<dbReference type="GO" id="GO:0004540">
    <property type="term" value="F:RNA nuclease activity"/>
    <property type="evidence" value="ECO:0007669"/>
    <property type="project" value="InterPro"/>
</dbReference>
<keyword evidence="6" id="KW-0800">Toxin</keyword>
<dbReference type="SUPFAM" id="SSF88723">
    <property type="entry name" value="PIN domain-like"/>
    <property type="match status" value="1"/>
</dbReference>
<dbReference type="GO" id="GO:0000287">
    <property type="term" value="F:magnesium ion binding"/>
    <property type="evidence" value="ECO:0007669"/>
    <property type="project" value="UniProtKB-UniRule"/>
</dbReference>
<keyword evidence="1 6" id="KW-1277">Toxin-antitoxin system</keyword>
<keyword evidence="5 6" id="KW-0460">Magnesium</keyword>
<dbReference type="CDD" id="cd09873">
    <property type="entry name" value="PIN_Pae0151-like"/>
    <property type="match status" value="1"/>
</dbReference>
<proteinExistence type="inferred from homology"/>
<dbReference type="Pfam" id="PF01850">
    <property type="entry name" value="PIN"/>
    <property type="match status" value="1"/>
</dbReference>
<dbReference type="InterPro" id="IPR044153">
    <property type="entry name" value="PIN_Pae0151-like"/>
</dbReference>
<evidence type="ECO:0000313" key="9">
    <source>
        <dbReference type="Proteomes" id="UP000322244"/>
    </source>
</evidence>
<evidence type="ECO:0000259" key="7">
    <source>
        <dbReference type="Pfam" id="PF01850"/>
    </source>
</evidence>
<feature type="domain" description="PIN" evidence="7">
    <location>
        <begin position="10"/>
        <end position="127"/>
    </location>
</feature>
<dbReference type="InterPro" id="IPR029060">
    <property type="entry name" value="PIN-like_dom_sf"/>
</dbReference>
<dbReference type="AlphaFoldDB" id="A0A5A7SCL3"/>
<evidence type="ECO:0000256" key="6">
    <source>
        <dbReference type="HAMAP-Rule" id="MF_00265"/>
    </source>
</evidence>
<dbReference type="HAMAP" id="MF_00265">
    <property type="entry name" value="VapC_Nob1"/>
    <property type="match status" value="1"/>
</dbReference>
<keyword evidence="2 6" id="KW-0540">Nuclease</keyword>
<name>A0A5A7SCL3_9NOCA</name>
<comment type="similarity">
    <text evidence="6">Belongs to the PINc/VapC protein family.</text>
</comment>
<evidence type="ECO:0000313" key="8">
    <source>
        <dbReference type="EMBL" id="KAA0022333.1"/>
    </source>
</evidence>
<feature type="binding site" evidence="6">
    <location>
        <position position="104"/>
    </location>
    <ligand>
        <name>Mg(2+)</name>
        <dbReference type="ChEBI" id="CHEBI:18420"/>
    </ligand>
</feature>
<dbReference type="GO" id="GO:0016787">
    <property type="term" value="F:hydrolase activity"/>
    <property type="evidence" value="ECO:0007669"/>
    <property type="project" value="UniProtKB-KW"/>
</dbReference>
<reference evidence="8 9" key="1">
    <citation type="submission" date="2019-07" db="EMBL/GenBank/DDBJ databases">
        <title>Rhodococcus cavernicolus sp. nov., isolated from a cave.</title>
        <authorList>
            <person name="Lee S.D."/>
        </authorList>
    </citation>
    <scope>NUCLEOTIDE SEQUENCE [LARGE SCALE GENOMIC DNA]</scope>
    <source>
        <strain evidence="8 9">C1-24</strain>
    </source>
</reference>
<feature type="binding site" evidence="6">
    <location>
        <position position="13"/>
    </location>
    <ligand>
        <name>Mg(2+)</name>
        <dbReference type="ChEBI" id="CHEBI:18420"/>
    </ligand>
</feature>
<dbReference type="InterPro" id="IPR002716">
    <property type="entry name" value="PIN_dom"/>
</dbReference>
<gene>
    <name evidence="6" type="primary">vapC</name>
    <name evidence="8" type="ORF">FOY51_15295</name>
</gene>
<protein>
    <recommendedName>
        <fullName evidence="6">Ribonuclease VapC</fullName>
        <shortName evidence="6">RNase VapC</shortName>
        <ecNumber evidence="6">3.1.-.-</ecNumber>
    </recommendedName>
    <alternativeName>
        <fullName evidence="6">Toxin VapC</fullName>
    </alternativeName>
</protein>
<dbReference type="EMBL" id="VLNY01000006">
    <property type="protein sequence ID" value="KAA0022333.1"/>
    <property type="molecule type" value="Genomic_DNA"/>
</dbReference>